<evidence type="ECO:0000313" key="3">
    <source>
        <dbReference type="Proteomes" id="UP000298030"/>
    </source>
</evidence>
<gene>
    <name evidence="2" type="ORF">FA13DRAFT_1723780</name>
</gene>
<protein>
    <submittedName>
        <fullName evidence="2">Uncharacterized protein</fullName>
    </submittedName>
</protein>
<dbReference type="Proteomes" id="UP000298030">
    <property type="component" value="Unassembled WGS sequence"/>
</dbReference>
<keyword evidence="3" id="KW-1185">Reference proteome</keyword>
<accession>A0A4Y7U151</accession>
<feature type="compositionally biased region" description="Basic and acidic residues" evidence="1">
    <location>
        <begin position="44"/>
        <end position="66"/>
    </location>
</feature>
<sequence>MDERDDWGSESQAKVNCEGSMGEEEGLPSSSERRTRCVRRRGTTRSEGKVQGDDQPFRFTRPMERV</sequence>
<evidence type="ECO:0000256" key="1">
    <source>
        <dbReference type="SAM" id="MobiDB-lite"/>
    </source>
</evidence>
<reference evidence="2 3" key="1">
    <citation type="journal article" date="2019" name="Nat. Ecol. Evol.">
        <title>Megaphylogeny resolves global patterns of mushroom evolution.</title>
        <authorList>
            <person name="Varga T."/>
            <person name="Krizsan K."/>
            <person name="Foldi C."/>
            <person name="Dima B."/>
            <person name="Sanchez-Garcia M."/>
            <person name="Sanchez-Ramirez S."/>
            <person name="Szollosi G.J."/>
            <person name="Szarkandi J.G."/>
            <person name="Papp V."/>
            <person name="Albert L."/>
            <person name="Andreopoulos W."/>
            <person name="Angelini C."/>
            <person name="Antonin V."/>
            <person name="Barry K.W."/>
            <person name="Bougher N.L."/>
            <person name="Buchanan P."/>
            <person name="Buyck B."/>
            <person name="Bense V."/>
            <person name="Catcheside P."/>
            <person name="Chovatia M."/>
            <person name="Cooper J."/>
            <person name="Damon W."/>
            <person name="Desjardin D."/>
            <person name="Finy P."/>
            <person name="Geml J."/>
            <person name="Haridas S."/>
            <person name="Hughes K."/>
            <person name="Justo A."/>
            <person name="Karasinski D."/>
            <person name="Kautmanova I."/>
            <person name="Kiss B."/>
            <person name="Kocsube S."/>
            <person name="Kotiranta H."/>
            <person name="LaButti K.M."/>
            <person name="Lechner B.E."/>
            <person name="Liimatainen K."/>
            <person name="Lipzen A."/>
            <person name="Lukacs Z."/>
            <person name="Mihaltcheva S."/>
            <person name="Morgado L.N."/>
            <person name="Niskanen T."/>
            <person name="Noordeloos M.E."/>
            <person name="Ohm R.A."/>
            <person name="Ortiz-Santana B."/>
            <person name="Ovrebo C."/>
            <person name="Racz N."/>
            <person name="Riley R."/>
            <person name="Savchenko A."/>
            <person name="Shiryaev A."/>
            <person name="Soop K."/>
            <person name="Spirin V."/>
            <person name="Szebenyi C."/>
            <person name="Tomsovsky M."/>
            <person name="Tulloss R.E."/>
            <person name="Uehling J."/>
            <person name="Grigoriev I.V."/>
            <person name="Vagvolgyi C."/>
            <person name="Papp T."/>
            <person name="Martin F.M."/>
            <person name="Miettinen O."/>
            <person name="Hibbett D.S."/>
            <person name="Nagy L.G."/>
        </authorList>
    </citation>
    <scope>NUCLEOTIDE SEQUENCE [LARGE SCALE GENOMIC DNA]</scope>
    <source>
        <strain evidence="2 3">FP101781</strain>
    </source>
</reference>
<proteinExistence type="predicted"/>
<dbReference type="EMBL" id="QPFP01000001">
    <property type="protein sequence ID" value="TEB39559.1"/>
    <property type="molecule type" value="Genomic_DNA"/>
</dbReference>
<organism evidence="2 3">
    <name type="scientific">Coprinellus micaceus</name>
    <name type="common">Glistening ink-cap mushroom</name>
    <name type="synonym">Coprinus micaceus</name>
    <dbReference type="NCBI Taxonomy" id="71717"/>
    <lineage>
        <taxon>Eukaryota</taxon>
        <taxon>Fungi</taxon>
        <taxon>Dikarya</taxon>
        <taxon>Basidiomycota</taxon>
        <taxon>Agaricomycotina</taxon>
        <taxon>Agaricomycetes</taxon>
        <taxon>Agaricomycetidae</taxon>
        <taxon>Agaricales</taxon>
        <taxon>Agaricineae</taxon>
        <taxon>Psathyrellaceae</taxon>
        <taxon>Coprinellus</taxon>
    </lineage>
</organism>
<evidence type="ECO:0000313" key="2">
    <source>
        <dbReference type="EMBL" id="TEB39559.1"/>
    </source>
</evidence>
<feature type="region of interest" description="Disordered" evidence="1">
    <location>
        <begin position="1"/>
        <end position="66"/>
    </location>
</feature>
<name>A0A4Y7U151_COPMI</name>
<dbReference type="AlphaFoldDB" id="A0A4Y7U151"/>
<comment type="caution">
    <text evidence="2">The sequence shown here is derived from an EMBL/GenBank/DDBJ whole genome shotgun (WGS) entry which is preliminary data.</text>
</comment>